<organism evidence="1 2">
    <name type="scientific">Mucor circinelloides f. lusitanicus</name>
    <name type="common">Mucor racemosus var. lusitanicus</name>
    <dbReference type="NCBI Taxonomy" id="29924"/>
    <lineage>
        <taxon>Eukaryota</taxon>
        <taxon>Fungi</taxon>
        <taxon>Fungi incertae sedis</taxon>
        <taxon>Mucoromycota</taxon>
        <taxon>Mucoromycotina</taxon>
        <taxon>Mucoromycetes</taxon>
        <taxon>Mucorales</taxon>
        <taxon>Mucorineae</taxon>
        <taxon>Mucoraceae</taxon>
        <taxon>Mucor</taxon>
    </lineage>
</organism>
<evidence type="ECO:0000313" key="2">
    <source>
        <dbReference type="Proteomes" id="UP000469890"/>
    </source>
</evidence>
<proteinExistence type="predicted"/>
<sequence>MVSGRVMYQSNQNTGKLYQLDASCNSQTYQELYNNLPFSSIASYTLTIASYLWSYVDTPTHQITDDGKIRKWLHSYDERFWVFGIGICTGFICEPTTDGLRSTGNMFLQPNWSGPSSPGYPTDRMLLFNVGVLSNTPFTAIANSPSAGLDPCRAIFNIVPANYDFEQQTTGNTMFIRAGAGLFGGTILSV</sequence>
<feature type="non-terminal residue" evidence="1">
    <location>
        <position position="1"/>
    </location>
</feature>
<dbReference type="Proteomes" id="UP000469890">
    <property type="component" value="Unassembled WGS sequence"/>
</dbReference>
<accession>A0A8H4F3I9</accession>
<name>A0A8H4F3I9_MUCCL</name>
<dbReference type="EMBL" id="JAAECE010000004">
    <property type="protein sequence ID" value="KAF1802533.1"/>
    <property type="molecule type" value="Genomic_DNA"/>
</dbReference>
<comment type="caution">
    <text evidence="1">The sequence shown here is derived from an EMBL/GenBank/DDBJ whole genome shotgun (WGS) entry which is preliminary data.</text>
</comment>
<gene>
    <name evidence="1" type="ORF">FB192DRAFT_1436460</name>
</gene>
<dbReference type="AlphaFoldDB" id="A0A8H4F3I9"/>
<evidence type="ECO:0000313" key="1">
    <source>
        <dbReference type="EMBL" id="KAF1802533.1"/>
    </source>
</evidence>
<reference evidence="1 2" key="1">
    <citation type="submission" date="2019-09" db="EMBL/GenBank/DDBJ databases">
        <authorList>
            <consortium name="DOE Joint Genome Institute"/>
            <person name="Mondo S.J."/>
            <person name="Navarro-Mendoza M.I."/>
            <person name="Perez-Arques C."/>
            <person name="Panchal S."/>
            <person name="Nicolas F.E."/>
            <person name="Ganguly P."/>
            <person name="Pangilinan J."/>
            <person name="Grigoriev I."/>
            <person name="Heitman J."/>
            <person name="Sanya K."/>
            <person name="Garre V."/>
        </authorList>
    </citation>
    <scope>NUCLEOTIDE SEQUENCE [LARGE SCALE GENOMIC DNA]</scope>
    <source>
        <strain evidence="1 2">MU402</strain>
    </source>
</reference>
<protein>
    <submittedName>
        <fullName evidence="1">Uncharacterized protein</fullName>
    </submittedName>
</protein>